<dbReference type="AlphaFoldDB" id="A0AAD7G9K0"/>
<comment type="similarity">
    <text evidence="1">Belongs to the peptidase S33 family.</text>
</comment>
<evidence type="ECO:0000256" key="2">
    <source>
        <dbReference type="ARBA" id="ARBA00022801"/>
    </source>
</evidence>
<name>A0AAD7G9K0_MYCRO</name>
<dbReference type="Proteomes" id="UP001221757">
    <property type="component" value="Unassembled WGS sequence"/>
</dbReference>
<dbReference type="Gene3D" id="3.40.50.1820">
    <property type="entry name" value="alpha/beta hydrolase"/>
    <property type="match status" value="1"/>
</dbReference>
<sequence>MHQPSTGTIDFVFGSETFQTGFKVFGDLKSGRPLVALHGDPGIPHQYMLPIADLSASRGIPIVFYNQIGCGVSTHLPSKPAEFWTMELFMAELDNVLAYFGITEDFDLYGHSWGGMLASSYVISRNPQGLRRLILSDAPASMELWAVGTNALLAEFPEAFREMLKKHELAGTTDSEEYQRGIQQFNEKHLYTVKPWPNELVNVFEALDADAKVSSTTYFVSFACE</sequence>
<protein>
    <submittedName>
        <fullName evidence="4">Alpha/Beta hydrolase protein</fullName>
    </submittedName>
</protein>
<accession>A0AAD7G9K0</accession>
<dbReference type="SUPFAM" id="SSF53474">
    <property type="entry name" value="alpha/beta-Hydrolases"/>
    <property type="match status" value="1"/>
</dbReference>
<evidence type="ECO:0000313" key="5">
    <source>
        <dbReference type="Proteomes" id="UP001221757"/>
    </source>
</evidence>
<evidence type="ECO:0000259" key="3">
    <source>
        <dbReference type="Pfam" id="PF00561"/>
    </source>
</evidence>
<dbReference type="PANTHER" id="PTHR43194">
    <property type="entry name" value="HYDROLASE ALPHA/BETA FOLD FAMILY"/>
    <property type="match status" value="1"/>
</dbReference>
<comment type="caution">
    <text evidence="4">The sequence shown here is derived from an EMBL/GenBank/DDBJ whole genome shotgun (WGS) entry which is preliminary data.</text>
</comment>
<feature type="domain" description="AB hydrolase-1" evidence="3">
    <location>
        <begin position="33"/>
        <end position="170"/>
    </location>
</feature>
<reference evidence="4" key="1">
    <citation type="submission" date="2023-03" db="EMBL/GenBank/DDBJ databases">
        <title>Massive genome expansion in bonnet fungi (Mycena s.s.) driven by repeated elements and novel gene families across ecological guilds.</title>
        <authorList>
            <consortium name="Lawrence Berkeley National Laboratory"/>
            <person name="Harder C.B."/>
            <person name="Miyauchi S."/>
            <person name="Viragh M."/>
            <person name="Kuo A."/>
            <person name="Thoen E."/>
            <person name="Andreopoulos B."/>
            <person name="Lu D."/>
            <person name="Skrede I."/>
            <person name="Drula E."/>
            <person name="Henrissat B."/>
            <person name="Morin E."/>
            <person name="Kohler A."/>
            <person name="Barry K."/>
            <person name="LaButti K."/>
            <person name="Morin E."/>
            <person name="Salamov A."/>
            <person name="Lipzen A."/>
            <person name="Mereny Z."/>
            <person name="Hegedus B."/>
            <person name="Baldrian P."/>
            <person name="Stursova M."/>
            <person name="Weitz H."/>
            <person name="Taylor A."/>
            <person name="Grigoriev I.V."/>
            <person name="Nagy L.G."/>
            <person name="Martin F."/>
            <person name="Kauserud H."/>
        </authorList>
    </citation>
    <scope>NUCLEOTIDE SEQUENCE</scope>
    <source>
        <strain evidence="4">CBHHK067</strain>
    </source>
</reference>
<keyword evidence="5" id="KW-1185">Reference proteome</keyword>
<gene>
    <name evidence="4" type="ORF">B0H17DRAFT_1142287</name>
</gene>
<keyword evidence="2 4" id="KW-0378">Hydrolase</keyword>
<dbReference type="PANTHER" id="PTHR43194:SF2">
    <property type="entry name" value="PEROXISOMAL MEMBRANE PROTEIN LPX1"/>
    <property type="match status" value="1"/>
</dbReference>
<dbReference type="InterPro" id="IPR029058">
    <property type="entry name" value="AB_hydrolase_fold"/>
</dbReference>
<dbReference type="Pfam" id="PF00561">
    <property type="entry name" value="Abhydrolase_1"/>
    <property type="match status" value="1"/>
</dbReference>
<dbReference type="GO" id="GO:0006508">
    <property type="term" value="P:proteolysis"/>
    <property type="evidence" value="ECO:0007669"/>
    <property type="project" value="InterPro"/>
</dbReference>
<dbReference type="PRINTS" id="PR00793">
    <property type="entry name" value="PROAMNOPTASE"/>
</dbReference>
<dbReference type="InterPro" id="IPR050228">
    <property type="entry name" value="Carboxylesterase_BioH"/>
</dbReference>
<proteinExistence type="inferred from homology"/>
<organism evidence="4 5">
    <name type="scientific">Mycena rosella</name>
    <name type="common">Pink bonnet</name>
    <name type="synonym">Agaricus rosellus</name>
    <dbReference type="NCBI Taxonomy" id="1033263"/>
    <lineage>
        <taxon>Eukaryota</taxon>
        <taxon>Fungi</taxon>
        <taxon>Dikarya</taxon>
        <taxon>Basidiomycota</taxon>
        <taxon>Agaricomycotina</taxon>
        <taxon>Agaricomycetes</taxon>
        <taxon>Agaricomycetidae</taxon>
        <taxon>Agaricales</taxon>
        <taxon>Marasmiineae</taxon>
        <taxon>Mycenaceae</taxon>
        <taxon>Mycena</taxon>
    </lineage>
</organism>
<dbReference type="InterPro" id="IPR000073">
    <property type="entry name" value="AB_hydrolase_1"/>
</dbReference>
<evidence type="ECO:0000256" key="1">
    <source>
        <dbReference type="ARBA" id="ARBA00010088"/>
    </source>
</evidence>
<dbReference type="GO" id="GO:0008233">
    <property type="term" value="F:peptidase activity"/>
    <property type="evidence" value="ECO:0007669"/>
    <property type="project" value="InterPro"/>
</dbReference>
<dbReference type="InterPro" id="IPR002410">
    <property type="entry name" value="Peptidase_S33"/>
</dbReference>
<evidence type="ECO:0000313" key="4">
    <source>
        <dbReference type="EMBL" id="KAJ7669028.1"/>
    </source>
</evidence>
<dbReference type="EMBL" id="JARKIE010000190">
    <property type="protein sequence ID" value="KAJ7669028.1"/>
    <property type="molecule type" value="Genomic_DNA"/>
</dbReference>